<dbReference type="eggNOG" id="ENOG502T7EG">
    <property type="taxonomic scope" value="Eukaryota"/>
</dbReference>
<protein>
    <submittedName>
        <fullName evidence="3">Uncharacterized protein</fullName>
    </submittedName>
</protein>
<dbReference type="KEGG" id="ela:UCREL1_10746"/>
<gene>
    <name evidence="3" type="ORF">UCREL1_10746</name>
</gene>
<dbReference type="AlphaFoldDB" id="M7SDP5"/>
<evidence type="ECO:0000313" key="4">
    <source>
        <dbReference type="Proteomes" id="UP000012174"/>
    </source>
</evidence>
<feature type="region of interest" description="Disordered" evidence="1">
    <location>
        <begin position="57"/>
        <end position="80"/>
    </location>
</feature>
<dbReference type="PROSITE" id="PS51257">
    <property type="entry name" value="PROKAR_LIPOPROTEIN"/>
    <property type="match status" value="1"/>
</dbReference>
<evidence type="ECO:0000256" key="1">
    <source>
        <dbReference type="SAM" id="MobiDB-lite"/>
    </source>
</evidence>
<sequence length="189" mass="20760">MRFTITTGLTSLLLASSCRAVVVSEDQADGLYVASSDGKRSTHLLYEYNGTEIDSRASDGFRRDHQRRSPSSSLSGRDPLPWVKTGCSDNIRMDGVNYDQAKAQFGIYCDSGEQMGPNGGLYYKFGSAIAFSCSWGGSQGCSTQEYTDAMTLLDKDCQQLVPGWVEMDDWKKIYGRTTVGEAFCGDGWD</sequence>
<dbReference type="STRING" id="1287681.M7SDP5"/>
<name>M7SDP5_EUTLA</name>
<organism evidence="3 4">
    <name type="scientific">Eutypa lata (strain UCR-EL1)</name>
    <name type="common">Grapevine dieback disease fungus</name>
    <name type="synonym">Eutypa armeniacae</name>
    <dbReference type="NCBI Taxonomy" id="1287681"/>
    <lineage>
        <taxon>Eukaryota</taxon>
        <taxon>Fungi</taxon>
        <taxon>Dikarya</taxon>
        <taxon>Ascomycota</taxon>
        <taxon>Pezizomycotina</taxon>
        <taxon>Sordariomycetes</taxon>
        <taxon>Xylariomycetidae</taxon>
        <taxon>Xylariales</taxon>
        <taxon>Diatrypaceae</taxon>
        <taxon>Eutypa</taxon>
    </lineage>
</organism>
<feature type="signal peptide" evidence="2">
    <location>
        <begin position="1"/>
        <end position="20"/>
    </location>
</feature>
<dbReference type="OrthoDB" id="4488198at2759"/>
<reference evidence="4" key="1">
    <citation type="journal article" date="2013" name="Genome Announc.">
        <title>Draft genome sequence of the grapevine dieback fungus Eutypa lata UCR-EL1.</title>
        <authorList>
            <person name="Blanco-Ulate B."/>
            <person name="Rolshausen P.E."/>
            <person name="Cantu D."/>
        </authorList>
    </citation>
    <scope>NUCLEOTIDE SEQUENCE [LARGE SCALE GENOMIC DNA]</scope>
    <source>
        <strain evidence="4">UCR-EL1</strain>
    </source>
</reference>
<feature type="chain" id="PRO_5004084499" evidence="2">
    <location>
        <begin position="21"/>
        <end position="189"/>
    </location>
</feature>
<proteinExistence type="predicted"/>
<dbReference type="HOGENOM" id="CLU_133377_0_0_1"/>
<evidence type="ECO:0000313" key="3">
    <source>
        <dbReference type="EMBL" id="EMR62323.1"/>
    </source>
</evidence>
<dbReference type="Proteomes" id="UP000012174">
    <property type="component" value="Unassembled WGS sequence"/>
</dbReference>
<accession>M7SDP5</accession>
<keyword evidence="2" id="KW-0732">Signal</keyword>
<evidence type="ECO:0000256" key="2">
    <source>
        <dbReference type="SAM" id="SignalP"/>
    </source>
</evidence>
<keyword evidence="4" id="KW-1185">Reference proteome</keyword>
<dbReference type="EMBL" id="KB707450">
    <property type="protein sequence ID" value="EMR62323.1"/>
    <property type="molecule type" value="Genomic_DNA"/>
</dbReference>